<dbReference type="CDD" id="cd05154">
    <property type="entry name" value="ACAD10_11_N-like"/>
    <property type="match status" value="1"/>
</dbReference>
<dbReference type="SUPFAM" id="SSF56112">
    <property type="entry name" value="Protein kinase-like (PK-like)"/>
    <property type="match status" value="1"/>
</dbReference>
<protein>
    <submittedName>
        <fullName evidence="2">Aminoglycoside phosphotransferase (APT) family kinase protein</fullName>
    </submittedName>
</protein>
<dbReference type="Gene3D" id="3.90.1200.10">
    <property type="match status" value="1"/>
</dbReference>
<dbReference type="Proteomes" id="UP000532440">
    <property type="component" value="Unassembled WGS sequence"/>
</dbReference>
<evidence type="ECO:0000259" key="1">
    <source>
        <dbReference type="Pfam" id="PF01636"/>
    </source>
</evidence>
<keyword evidence="2" id="KW-0808">Transferase</keyword>
<dbReference type="Pfam" id="PF01636">
    <property type="entry name" value="APH"/>
    <property type="match status" value="1"/>
</dbReference>
<dbReference type="Gene3D" id="3.30.200.20">
    <property type="entry name" value="Phosphorylase Kinase, domain 1"/>
    <property type="match status" value="1"/>
</dbReference>
<dbReference type="InterPro" id="IPR041726">
    <property type="entry name" value="ACAD10_11_N"/>
</dbReference>
<comment type="caution">
    <text evidence="2">The sequence shown here is derived from an EMBL/GenBank/DDBJ whole genome shotgun (WGS) entry which is preliminary data.</text>
</comment>
<feature type="domain" description="Aminoglycoside phosphotransferase" evidence="1">
    <location>
        <begin position="34"/>
        <end position="258"/>
    </location>
</feature>
<sequence>MSTTTGAPVTDFAPAVLERFLKGRIDGLQGAMRLERIGGGQSNPTFFVEFDNRRMVMRKKPAGVLLPSAHAVDREFRIMQALQSADVPVPRTVLYSDDESVVGTPFYLMDRIEGRVLTDLALPGFEPAQRRALLLSMAETLARLHRVDWAAAGLDDFGRPGDYFERQIGRWTRQWALSKLAENPDIDFLIDWLARNKPASTLCTIAHGDFKLGNLITHPTEPRIVGVLDWELSTLGHPLADVAFSAMPWYTVPGPVFNGIHGLDLAAMGIPSEDEYFAHYAACGGAQEPVTVFHKAFSLFRLSVIIEGIAKRARTGTAASADALRVGARASAFARRAVEMIEEAGGR</sequence>
<name>A0A7W8M8B3_9BURK</name>
<proteinExistence type="predicted"/>
<keyword evidence="2" id="KW-0418">Kinase</keyword>
<dbReference type="PANTHER" id="PTHR47829">
    <property type="entry name" value="HYDROLASE, PUTATIVE (AFU_ORTHOLOGUE AFUA_1G12880)-RELATED"/>
    <property type="match status" value="1"/>
</dbReference>
<organism evidence="2 3">
    <name type="scientific">Quisquiliibacterium transsilvanicum</name>
    <dbReference type="NCBI Taxonomy" id="1549638"/>
    <lineage>
        <taxon>Bacteria</taxon>
        <taxon>Pseudomonadati</taxon>
        <taxon>Pseudomonadota</taxon>
        <taxon>Betaproteobacteria</taxon>
        <taxon>Burkholderiales</taxon>
        <taxon>Burkholderiaceae</taxon>
        <taxon>Quisquiliibacterium</taxon>
    </lineage>
</organism>
<accession>A0A7W8M8B3</accession>
<dbReference type="InterPro" id="IPR011009">
    <property type="entry name" value="Kinase-like_dom_sf"/>
</dbReference>
<dbReference type="EMBL" id="JACHGB010000002">
    <property type="protein sequence ID" value="MBB5270824.1"/>
    <property type="molecule type" value="Genomic_DNA"/>
</dbReference>
<evidence type="ECO:0000313" key="2">
    <source>
        <dbReference type="EMBL" id="MBB5270824.1"/>
    </source>
</evidence>
<dbReference type="AlphaFoldDB" id="A0A7W8M8B3"/>
<dbReference type="GO" id="GO:0016301">
    <property type="term" value="F:kinase activity"/>
    <property type="evidence" value="ECO:0007669"/>
    <property type="project" value="UniProtKB-KW"/>
</dbReference>
<evidence type="ECO:0000313" key="3">
    <source>
        <dbReference type="Proteomes" id="UP000532440"/>
    </source>
</evidence>
<dbReference type="PANTHER" id="PTHR47829:SF1">
    <property type="entry name" value="HAD FAMILY PHOSPHATASE"/>
    <property type="match status" value="1"/>
</dbReference>
<dbReference type="RefSeq" id="WP_183964559.1">
    <property type="nucleotide sequence ID" value="NZ_BAABEW010000010.1"/>
</dbReference>
<dbReference type="InterPro" id="IPR002575">
    <property type="entry name" value="Aminoglycoside_PTrfase"/>
</dbReference>
<keyword evidence="3" id="KW-1185">Reference proteome</keyword>
<reference evidence="2 3" key="1">
    <citation type="submission" date="2020-08" db="EMBL/GenBank/DDBJ databases">
        <title>Genomic Encyclopedia of Type Strains, Phase IV (KMG-IV): sequencing the most valuable type-strain genomes for metagenomic binning, comparative biology and taxonomic classification.</title>
        <authorList>
            <person name="Goeker M."/>
        </authorList>
    </citation>
    <scope>NUCLEOTIDE SEQUENCE [LARGE SCALE GENOMIC DNA]</scope>
    <source>
        <strain evidence="2 3">DSM 29781</strain>
    </source>
</reference>
<gene>
    <name evidence="2" type="ORF">HNQ70_000828</name>
</gene>
<dbReference type="InterPro" id="IPR052898">
    <property type="entry name" value="ACAD10-like"/>
</dbReference>